<comment type="catalytic activity">
    <reaction evidence="1">
        <text>inosine + phosphate = alpha-D-ribose 1-phosphate + hypoxanthine</text>
        <dbReference type="Rhea" id="RHEA:27646"/>
        <dbReference type="ChEBI" id="CHEBI:17368"/>
        <dbReference type="ChEBI" id="CHEBI:17596"/>
        <dbReference type="ChEBI" id="CHEBI:43474"/>
        <dbReference type="ChEBI" id="CHEBI:57720"/>
        <dbReference type="EC" id="2.4.2.1"/>
    </reaction>
    <physiologicalReaction direction="left-to-right" evidence="1">
        <dbReference type="Rhea" id="RHEA:27647"/>
    </physiologicalReaction>
</comment>
<comment type="catalytic activity">
    <reaction evidence="9">
        <text>S-methyl-5'-thioadenosine + phosphate = 5-(methylsulfanyl)-alpha-D-ribose 1-phosphate + adenine</text>
        <dbReference type="Rhea" id="RHEA:11852"/>
        <dbReference type="ChEBI" id="CHEBI:16708"/>
        <dbReference type="ChEBI" id="CHEBI:17509"/>
        <dbReference type="ChEBI" id="CHEBI:43474"/>
        <dbReference type="ChEBI" id="CHEBI:58533"/>
        <dbReference type="EC" id="2.4.2.28"/>
    </reaction>
    <physiologicalReaction direction="left-to-right" evidence="9">
        <dbReference type="Rhea" id="RHEA:11853"/>
    </physiologicalReaction>
</comment>
<evidence type="ECO:0000256" key="6">
    <source>
        <dbReference type="ARBA" id="ARBA00022833"/>
    </source>
</evidence>
<dbReference type="RefSeq" id="WP_021696893.1">
    <property type="nucleotide sequence ID" value="NZ_BATC01000012.1"/>
</dbReference>
<keyword evidence="12" id="KW-1185">Reference proteome</keyword>
<evidence type="ECO:0000256" key="10">
    <source>
        <dbReference type="RuleBase" id="RU361274"/>
    </source>
</evidence>
<comment type="caution">
    <text evidence="11">The sequence shown here is derived from an EMBL/GenBank/DDBJ whole genome shotgun (WGS) entry which is preliminary data.</text>
</comment>
<keyword evidence="6" id="KW-0862">Zinc</keyword>
<sequence length="256" mass="27577">MAESLTHPLLDLPGVRHAFFTRRGGASTGLYDSLNVGLGSSDDPQTVRENRRRCAAVFGAGEDHLFTAYQIHSTLIRVAEAPWGDQRPEGDGVVTDRPGLVCGALTADCAPILLADPHARVVGAVHAGWKGALNGVVHSGVAAMQALGAIPERMVAVVGPCIGPDSYEVDADFHERFEHHNRGAGRFFRPGATPDKRLFDLPGFVLWRLAEAGVVQAAWTGHDTCTDEARFFSNRRAFKRGEPDFGRLLSAITLTD</sequence>
<keyword evidence="4" id="KW-0479">Metal-binding</keyword>
<reference evidence="12" key="1">
    <citation type="journal article" date="2013" name="Genome Announc.">
        <title>Draft Genome Sequence of the Dimorphic Prosthecate Bacterium Brevundimonas abyssalis TAR-001T.</title>
        <authorList>
            <person name="Tsubouchi T."/>
            <person name="Nishi S."/>
            <person name="Usui K."/>
            <person name="Shimane Y."/>
            <person name="Takaki Y."/>
            <person name="Maruyama T."/>
            <person name="Hatada Y."/>
        </authorList>
    </citation>
    <scope>NUCLEOTIDE SEQUENCE [LARGE SCALE GENOMIC DNA]</scope>
    <source>
        <strain evidence="12">TAR-001</strain>
    </source>
</reference>
<evidence type="ECO:0000256" key="7">
    <source>
        <dbReference type="ARBA" id="ARBA00047989"/>
    </source>
</evidence>
<name>A0A8E0NBA3_9CAUL</name>
<dbReference type="GO" id="GO:0005507">
    <property type="term" value="F:copper ion binding"/>
    <property type="evidence" value="ECO:0007669"/>
    <property type="project" value="TreeGrafter"/>
</dbReference>
<evidence type="ECO:0000256" key="5">
    <source>
        <dbReference type="ARBA" id="ARBA00022801"/>
    </source>
</evidence>
<keyword evidence="3" id="KW-0808">Transferase</keyword>
<comment type="similarity">
    <text evidence="2 10">Belongs to the purine nucleoside phosphorylase YfiH/LACC1 family.</text>
</comment>
<dbReference type="PANTHER" id="PTHR30616">
    <property type="entry name" value="UNCHARACTERIZED PROTEIN YFIH"/>
    <property type="match status" value="1"/>
</dbReference>
<evidence type="ECO:0000256" key="3">
    <source>
        <dbReference type="ARBA" id="ARBA00022679"/>
    </source>
</evidence>
<accession>A0A8E0NBA3</accession>
<dbReference type="PANTHER" id="PTHR30616:SF2">
    <property type="entry name" value="PURINE NUCLEOSIDE PHOSPHORYLASE LACC1"/>
    <property type="match status" value="1"/>
</dbReference>
<dbReference type="Pfam" id="PF02578">
    <property type="entry name" value="Cu-oxidase_4"/>
    <property type="match status" value="1"/>
</dbReference>
<protein>
    <recommendedName>
        <fullName evidence="10">Purine nucleoside phosphorylase</fullName>
    </recommendedName>
</protein>
<dbReference type="Gene3D" id="3.60.140.10">
    <property type="entry name" value="CNF1/YfiH-like putative cysteine hydrolases"/>
    <property type="match status" value="1"/>
</dbReference>
<dbReference type="NCBIfam" id="TIGR00726">
    <property type="entry name" value="peptidoglycan editing factor PgeF"/>
    <property type="match status" value="1"/>
</dbReference>
<dbReference type="InterPro" id="IPR038371">
    <property type="entry name" value="Cu_polyphenol_OxRdtase_sf"/>
</dbReference>
<dbReference type="CDD" id="cd16833">
    <property type="entry name" value="YfiH"/>
    <property type="match status" value="1"/>
</dbReference>
<dbReference type="SUPFAM" id="SSF64438">
    <property type="entry name" value="CNF1/YfiH-like putative cysteine hydrolases"/>
    <property type="match status" value="1"/>
</dbReference>
<evidence type="ECO:0000256" key="1">
    <source>
        <dbReference type="ARBA" id="ARBA00000553"/>
    </source>
</evidence>
<comment type="catalytic activity">
    <reaction evidence="8">
        <text>adenosine + phosphate = alpha-D-ribose 1-phosphate + adenine</text>
        <dbReference type="Rhea" id="RHEA:27642"/>
        <dbReference type="ChEBI" id="CHEBI:16335"/>
        <dbReference type="ChEBI" id="CHEBI:16708"/>
        <dbReference type="ChEBI" id="CHEBI:43474"/>
        <dbReference type="ChEBI" id="CHEBI:57720"/>
        <dbReference type="EC" id="2.4.2.1"/>
    </reaction>
    <physiologicalReaction direction="left-to-right" evidence="8">
        <dbReference type="Rhea" id="RHEA:27643"/>
    </physiologicalReaction>
</comment>
<dbReference type="AlphaFoldDB" id="A0A8E0NBA3"/>
<evidence type="ECO:0000256" key="2">
    <source>
        <dbReference type="ARBA" id="ARBA00007353"/>
    </source>
</evidence>
<dbReference type="GO" id="GO:0017061">
    <property type="term" value="F:S-methyl-5-thioadenosine phosphorylase activity"/>
    <property type="evidence" value="ECO:0007669"/>
    <property type="project" value="UniProtKB-EC"/>
</dbReference>
<gene>
    <name evidence="11" type="ORF">MBEBAB_1047</name>
</gene>
<dbReference type="Proteomes" id="UP000016569">
    <property type="component" value="Unassembled WGS sequence"/>
</dbReference>
<dbReference type="GO" id="GO:0016787">
    <property type="term" value="F:hydrolase activity"/>
    <property type="evidence" value="ECO:0007669"/>
    <property type="project" value="UniProtKB-KW"/>
</dbReference>
<proteinExistence type="inferred from homology"/>
<comment type="catalytic activity">
    <reaction evidence="7">
        <text>adenosine + H2O + H(+) = inosine + NH4(+)</text>
        <dbReference type="Rhea" id="RHEA:24408"/>
        <dbReference type="ChEBI" id="CHEBI:15377"/>
        <dbReference type="ChEBI" id="CHEBI:15378"/>
        <dbReference type="ChEBI" id="CHEBI:16335"/>
        <dbReference type="ChEBI" id="CHEBI:17596"/>
        <dbReference type="ChEBI" id="CHEBI:28938"/>
        <dbReference type="EC" id="3.5.4.4"/>
    </reaction>
    <physiologicalReaction direction="left-to-right" evidence="7">
        <dbReference type="Rhea" id="RHEA:24409"/>
    </physiologicalReaction>
</comment>
<evidence type="ECO:0000256" key="4">
    <source>
        <dbReference type="ARBA" id="ARBA00022723"/>
    </source>
</evidence>
<evidence type="ECO:0000313" key="12">
    <source>
        <dbReference type="Proteomes" id="UP000016569"/>
    </source>
</evidence>
<evidence type="ECO:0000256" key="8">
    <source>
        <dbReference type="ARBA" id="ARBA00048968"/>
    </source>
</evidence>
<dbReference type="InterPro" id="IPR011324">
    <property type="entry name" value="Cytotoxic_necrot_fac-like_cat"/>
</dbReference>
<organism evidence="11 12">
    <name type="scientific">Brevundimonas abyssalis TAR-001</name>
    <dbReference type="NCBI Taxonomy" id="1391729"/>
    <lineage>
        <taxon>Bacteria</taxon>
        <taxon>Pseudomonadati</taxon>
        <taxon>Pseudomonadota</taxon>
        <taxon>Alphaproteobacteria</taxon>
        <taxon>Caulobacterales</taxon>
        <taxon>Caulobacteraceae</taxon>
        <taxon>Brevundimonas</taxon>
    </lineage>
</organism>
<evidence type="ECO:0000313" key="11">
    <source>
        <dbReference type="EMBL" id="GAD58797.1"/>
    </source>
</evidence>
<keyword evidence="5" id="KW-0378">Hydrolase</keyword>
<dbReference type="InterPro" id="IPR003730">
    <property type="entry name" value="Cu_polyphenol_OxRdtase"/>
</dbReference>
<dbReference type="OrthoDB" id="4279at2"/>
<dbReference type="EMBL" id="BATC01000012">
    <property type="protein sequence ID" value="GAD58797.1"/>
    <property type="molecule type" value="Genomic_DNA"/>
</dbReference>
<evidence type="ECO:0000256" key="9">
    <source>
        <dbReference type="ARBA" id="ARBA00049893"/>
    </source>
</evidence>